<keyword evidence="3" id="KW-1185">Reference proteome</keyword>
<dbReference type="PROSITE" id="PS50097">
    <property type="entry name" value="BTB"/>
    <property type="match status" value="1"/>
</dbReference>
<name>A0A1S3J253_LINAN</name>
<dbReference type="InterPro" id="IPR000210">
    <property type="entry name" value="BTB/POZ_dom"/>
</dbReference>
<accession>A0A1S3J253</accession>
<dbReference type="CDD" id="cd18493">
    <property type="entry name" value="BACK_BTBD17"/>
    <property type="match status" value="1"/>
</dbReference>
<evidence type="ECO:0000313" key="3">
    <source>
        <dbReference type="Proteomes" id="UP000085678"/>
    </source>
</evidence>
<evidence type="ECO:0000259" key="2">
    <source>
        <dbReference type="PROSITE" id="PS50097"/>
    </source>
</evidence>
<dbReference type="CDD" id="cd18292">
    <property type="entry name" value="BTB_POZ_BTBD17"/>
    <property type="match status" value="1"/>
</dbReference>
<dbReference type="InterPro" id="IPR011333">
    <property type="entry name" value="SKP1/BTB/POZ_sf"/>
</dbReference>
<dbReference type="SMART" id="SM00875">
    <property type="entry name" value="BACK"/>
    <property type="match status" value="1"/>
</dbReference>
<sequence length="514" mass="58181">MANNPYFRGPVNDLVAVELEDPPEGPLDLPEPGDQAEEGDVEGPGDPGEEERGISIPRGSEDEPQSGEGVAREPEGGGQQSRQGSEQAAREEEEERNAEGNMEEHEDDPNQVLRDESDFIQNVSQFFNQEALSDVILTVGEQRFYGHKFVLAKSSEVFKCMLYEKQWLSGTRDSEVVLNESVECEEAFERFLQYLYTASVSINPESAVGILCLADKYGVGSLKELVTKYMVHHSRSPKVTNALNWYSWAKALNLTDLVQQCHETITWNIADIIQSPDWLIMDLEFVCDILQSHELIIKNELMMYHAAERWLLSESNIANISDNAQQMLPLVRFPQMMVRDLFEVETSALASHEECKDLLKDLLGRAYRFRSLCPSQSTLGVSFADIFYMPRDYIDLQVDKVSIQNTLRFGIQVDVRTYVGPVPNEQKEGEWKITYRKNNDTWSLQLYCHDSAMVNGEAKVQATILIHNEQEKPLQVQRTGTFACSRGNSLNIQVTLQDIEPSKSMVILIKPIAD</sequence>
<dbReference type="AlphaFoldDB" id="A0A1S3J253"/>
<proteinExistence type="predicted"/>
<feature type="compositionally biased region" description="Acidic residues" evidence="1">
    <location>
        <begin position="34"/>
        <end position="49"/>
    </location>
</feature>
<dbReference type="InterPro" id="IPR011705">
    <property type="entry name" value="BACK"/>
</dbReference>
<dbReference type="SMART" id="SM00225">
    <property type="entry name" value="BTB"/>
    <property type="match status" value="1"/>
</dbReference>
<dbReference type="RefSeq" id="XP_013404346.1">
    <property type="nucleotide sequence ID" value="XM_013548892.1"/>
</dbReference>
<dbReference type="Gene3D" id="1.25.40.420">
    <property type="match status" value="1"/>
</dbReference>
<dbReference type="STRING" id="7574.A0A1S3J253"/>
<dbReference type="Proteomes" id="UP000085678">
    <property type="component" value="Unplaced"/>
</dbReference>
<dbReference type="OrthoDB" id="2359033at2759"/>
<feature type="region of interest" description="Disordered" evidence="1">
    <location>
        <begin position="1"/>
        <end position="110"/>
    </location>
</feature>
<organism evidence="3 4">
    <name type="scientific">Lingula anatina</name>
    <name type="common">Brachiopod</name>
    <name type="synonym">Lingula unguis</name>
    <dbReference type="NCBI Taxonomy" id="7574"/>
    <lineage>
        <taxon>Eukaryota</taxon>
        <taxon>Metazoa</taxon>
        <taxon>Spiralia</taxon>
        <taxon>Lophotrochozoa</taxon>
        <taxon>Brachiopoda</taxon>
        <taxon>Linguliformea</taxon>
        <taxon>Lingulata</taxon>
        <taxon>Lingulida</taxon>
        <taxon>Linguloidea</taxon>
        <taxon>Lingulidae</taxon>
        <taxon>Lingula</taxon>
    </lineage>
</organism>
<gene>
    <name evidence="4" type="primary">LOC106169434</name>
</gene>
<evidence type="ECO:0000313" key="4">
    <source>
        <dbReference type="RefSeq" id="XP_013404346.1"/>
    </source>
</evidence>
<dbReference type="InParanoid" id="A0A1S3J253"/>
<dbReference type="GeneID" id="106169434"/>
<dbReference type="PANTHER" id="PTHR24410:SF41">
    <property type="entry name" value="HL07962P"/>
    <property type="match status" value="1"/>
</dbReference>
<dbReference type="Gene3D" id="3.30.710.10">
    <property type="entry name" value="Potassium Channel Kv1.1, Chain A"/>
    <property type="match status" value="1"/>
</dbReference>
<dbReference type="PANTHER" id="PTHR24410">
    <property type="entry name" value="HL07962P-RELATED"/>
    <property type="match status" value="1"/>
</dbReference>
<reference evidence="4" key="1">
    <citation type="submission" date="2025-08" db="UniProtKB">
        <authorList>
            <consortium name="RefSeq"/>
        </authorList>
    </citation>
    <scope>IDENTIFICATION</scope>
    <source>
        <tissue evidence="4">Gonads</tissue>
    </source>
</reference>
<dbReference type="Pfam" id="PF00651">
    <property type="entry name" value="BTB"/>
    <property type="match status" value="1"/>
</dbReference>
<dbReference type="Pfam" id="PF07707">
    <property type="entry name" value="BACK"/>
    <property type="match status" value="1"/>
</dbReference>
<protein>
    <submittedName>
        <fullName evidence="4">BTB/POZ domain-containing protein 17 isoform X1</fullName>
    </submittedName>
</protein>
<evidence type="ECO:0000256" key="1">
    <source>
        <dbReference type="SAM" id="MobiDB-lite"/>
    </source>
</evidence>
<dbReference type="KEGG" id="lak:106169434"/>
<dbReference type="OMA" id="YCHDSAM"/>
<feature type="domain" description="BTB" evidence="2">
    <location>
        <begin position="133"/>
        <end position="204"/>
    </location>
</feature>
<dbReference type="SUPFAM" id="SSF54695">
    <property type="entry name" value="POZ domain"/>
    <property type="match status" value="1"/>
</dbReference>
<dbReference type="InterPro" id="IPR051481">
    <property type="entry name" value="BTB-POZ/Galectin-3-binding"/>
</dbReference>